<sequence length="396" mass="43880">MWHADRLPVEFTAASLALLCAVMLIRLPLVRETATERQINQFVLGATISALLREPAIAQAIAPLIPGGTLVIFDIWHFSFLLTCVVCLSLFFFRDGRPIKQARRLYHYWLIAGCASGVSFFFLSHSARQKGLLLPDALGWQYAVYFCLYCSVPIVGCLYALWHLLSLRTRVTNWQERNVVWIMFVVAVGGAITMGMLASGALVATLGVDNGFTREVEIRAGGELILPFMALAFVMLIPSSIRALTELFRIDEVSQGVRALRPMWLDLAATATPEKILQESWTTRVCAKPHIRNHRRRIEIHDAIGTVSRFAAPVPDQLDGLIETTVPEHQQEDVYLAAELILAARYLNSAGGVKSAGEPRYGAREVVDIDALVQVWELARSLVNVTETPTPAAWAG</sequence>
<dbReference type="Proteomes" id="UP001275440">
    <property type="component" value="Unassembled WGS sequence"/>
</dbReference>
<evidence type="ECO:0000313" key="5">
    <source>
        <dbReference type="Proteomes" id="UP001275440"/>
    </source>
</evidence>
<name>A0ABU3WTC2_9NOCA</name>
<feature type="transmembrane region" description="Helical" evidence="1">
    <location>
        <begin position="224"/>
        <end position="244"/>
    </location>
</feature>
<gene>
    <name evidence="3" type="ORF">F8M49_21370</name>
    <name evidence="4" type="ORF">F8M49_21870</name>
</gene>
<evidence type="ECO:0000313" key="3">
    <source>
        <dbReference type="EMBL" id="MDV2477267.1"/>
    </source>
</evidence>
<feature type="transmembrane region" description="Helical" evidence="1">
    <location>
        <begin position="179"/>
        <end position="204"/>
    </location>
</feature>
<keyword evidence="1" id="KW-0812">Transmembrane</keyword>
<dbReference type="InterPro" id="IPR046675">
    <property type="entry name" value="DUF6545"/>
</dbReference>
<feature type="domain" description="DUF6545" evidence="2">
    <location>
        <begin position="256"/>
        <end position="373"/>
    </location>
</feature>
<feature type="transmembrane region" description="Helical" evidence="1">
    <location>
        <begin position="143"/>
        <end position="167"/>
    </location>
</feature>
<keyword evidence="1" id="KW-1133">Transmembrane helix</keyword>
<dbReference type="EMBL" id="WBMO01000003">
    <property type="protein sequence ID" value="MDV2477267.1"/>
    <property type="molecule type" value="Genomic_DNA"/>
</dbReference>
<feature type="transmembrane region" description="Helical" evidence="1">
    <location>
        <begin position="105"/>
        <end position="123"/>
    </location>
</feature>
<evidence type="ECO:0000259" key="2">
    <source>
        <dbReference type="Pfam" id="PF20182"/>
    </source>
</evidence>
<feature type="transmembrane region" description="Helical" evidence="1">
    <location>
        <begin position="71"/>
        <end position="93"/>
    </location>
</feature>
<protein>
    <recommendedName>
        <fullName evidence="2">DUF6545 domain-containing protein</fullName>
    </recommendedName>
</protein>
<keyword evidence="5" id="KW-1185">Reference proteome</keyword>
<comment type="caution">
    <text evidence="3">The sequence shown here is derived from an EMBL/GenBank/DDBJ whole genome shotgun (WGS) entry which is preliminary data.</text>
</comment>
<feature type="transmembrane region" description="Helical" evidence="1">
    <location>
        <begin position="12"/>
        <end position="30"/>
    </location>
</feature>
<dbReference type="EMBL" id="WBMO01000003">
    <property type="protein sequence ID" value="MDV2477358.1"/>
    <property type="molecule type" value="Genomic_DNA"/>
</dbReference>
<evidence type="ECO:0000256" key="1">
    <source>
        <dbReference type="SAM" id="Phobius"/>
    </source>
</evidence>
<reference evidence="3 5" key="1">
    <citation type="submission" date="2019-10" db="EMBL/GenBank/DDBJ databases">
        <title>Draft Genome Assembly of Rhodococcus zopfii DSM44189.</title>
        <authorList>
            <person name="Sutton J.M."/>
            <person name="Akob D.M."/>
            <person name="Bushman T.J."/>
        </authorList>
    </citation>
    <scope>NUCLEOTIDE SEQUENCE [LARGE SCALE GENOMIC DNA]</scope>
    <source>
        <strain evidence="3 5">DSM 44189</strain>
    </source>
</reference>
<accession>A0ABU3WTC2</accession>
<evidence type="ECO:0000313" key="4">
    <source>
        <dbReference type="EMBL" id="MDV2477358.1"/>
    </source>
</evidence>
<keyword evidence="1" id="KW-0472">Membrane</keyword>
<organism evidence="3 5">
    <name type="scientific">Rhodococcus zopfii</name>
    <dbReference type="NCBI Taxonomy" id="43772"/>
    <lineage>
        <taxon>Bacteria</taxon>
        <taxon>Bacillati</taxon>
        <taxon>Actinomycetota</taxon>
        <taxon>Actinomycetes</taxon>
        <taxon>Mycobacteriales</taxon>
        <taxon>Nocardiaceae</taxon>
        <taxon>Rhodococcus</taxon>
    </lineage>
</organism>
<dbReference type="Pfam" id="PF20182">
    <property type="entry name" value="DUF6545"/>
    <property type="match status" value="1"/>
</dbReference>
<proteinExistence type="predicted"/>